<organism evidence="6 7">
    <name type="scientific">Sediminitomix flava</name>
    <dbReference type="NCBI Taxonomy" id="379075"/>
    <lineage>
        <taxon>Bacteria</taxon>
        <taxon>Pseudomonadati</taxon>
        <taxon>Bacteroidota</taxon>
        <taxon>Cytophagia</taxon>
        <taxon>Cytophagales</taxon>
        <taxon>Flammeovirgaceae</taxon>
        <taxon>Sediminitomix</taxon>
    </lineage>
</organism>
<dbReference type="OrthoDB" id="9805821at2"/>
<dbReference type="SUPFAM" id="SSF51445">
    <property type="entry name" value="(Trans)glycosidases"/>
    <property type="match status" value="1"/>
</dbReference>
<dbReference type="InterPro" id="IPR013783">
    <property type="entry name" value="Ig-like_fold"/>
</dbReference>
<dbReference type="PRINTS" id="PR00133">
    <property type="entry name" value="GLHYDRLASE3"/>
</dbReference>
<dbReference type="PANTHER" id="PTHR42715:SF10">
    <property type="entry name" value="BETA-GLUCOSIDASE"/>
    <property type="match status" value="1"/>
</dbReference>
<feature type="domain" description="Fibronectin type III-like" evidence="5">
    <location>
        <begin position="587"/>
        <end position="657"/>
    </location>
</feature>
<dbReference type="RefSeq" id="WP_109618274.1">
    <property type="nucleotide sequence ID" value="NZ_QGDO01000003.1"/>
</dbReference>
<dbReference type="Gene3D" id="3.20.20.300">
    <property type="entry name" value="Glycoside hydrolase, family 3, N-terminal domain"/>
    <property type="match status" value="1"/>
</dbReference>
<reference evidence="6 7" key="1">
    <citation type="submission" date="2018-03" db="EMBL/GenBank/DDBJ databases">
        <title>Genomic Encyclopedia of Archaeal and Bacterial Type Strains, Phase II (KMG-II): from individual species to whole genera.</title>
        <authorList>
            <person name="Goeker M."/>
        </authorList>
    </citation>
    <scope>NUCLEOTIDE SEQUENCE [LARGE SCALE GENOMIC DNA]</scope>
    <source>
        <strain evidence="6 7">DSM 28229</strain>
    </source>
</reference>
<dbReference type="InterPro" id="IPR002772">
    <property type="entry name" value="Glyco_hydro_3_C"/>
</dbReference>
<dbReference type="Pfam" id="PF01915">
    <property type="entry name" value="Glyco_hydro_3_C"/>
    <property type="match status" value="1"/>
</dbReference>
<dbReference type="Pfam" id="PF14310">
    <property type="entry name" value="Fn3-like"/>
    <property type="match status" value="1"/>
</dbReference>
<dbReference type="InterPro" id="IPR017853">
    <property type="entry name" value="GH"/>
</dbReference>
<dbReference type="InterPro" id="IPR001764">
    <property type="entry name" value="Glyco_hydro_3_N"/>
</dbReference>
<dbReference type="Pfam" id="PF00933">
    <property type="entry name" value="Glyco_hydro_3"/>
    <property type="match status" value="1"/>
</dbReference>
<comment type="similarity">
    <text evidence="1 4">Belongs to the glycosyl hydrolase 3 family.</text>
</comment>
<sequence>MTANFISNILQQLSLEEKAKLCVGDGMWKTNGIERLRLKPLFLTDGPHGVRKSIEGELIIGSVPATCFPTASALGATWNTALMYQLGNALGEEARLHEVHILLGPGINIKRSPLGGRNFEYFSEDPYLGGVLASAYIKGVQEKGVGTSLKHFAVNNQELDRMVISAEVDERSLREIYLKGFEIAIKEAQPWTVMCAYNKLNGTYCAEHKWLLHDILKKEWEYEGIVISDWGAVNDRVESLKASLHLQMPGDGNYSIDKVVKAVKKGNIKESDLDKLIEDYLKVYAKVDFRNSHLEENQMMLTHHNLSKKIADESIVLLKNENNILPLDIQETKRITIVGDFALNPRYQGAGSSLVSPYQITNFLESLSRKIPSDTIVEFAQGYDHEGNTNAKFIGESLEKSKSSDFIFLCVGLPDSYESEAFDRKHLTLPEGHLVLIDQLSKLGKKLVIILFNGAPVEMPWIEEVDGVIEAYLTGQAGGEALSDIVLGHVNPSGKIAESFPVKVEDTPSFLNWGEDIDKVNYGEGIFVGYRYYEKKNIKPLFPFGYGLSYTEFEISNFELNTNQISEGEVLECSVNVKNVGSIKGKVVIQLYVGELCRKIISPIKELKRFQKVELEKGETLKVCFELSVDDFKYFNPKLNQWTYDEGSYSIKIGQSSADISVEKEVSLKFQRPRKRIYTKYSTVKEVMESKASNQIVKYMIKYFTTVMIGKEKKEWSLEDKKQVKMLEAMLMDWPLKNFISFSKGRFTDGMLNRLIQFLNS</sequence>
<evidence type="ECO:0000256" key="4">
    <source>
        <dbReference type="RuleBase" id="RU361161"/>
    </source>
</evidence>
<dbReference type="Gene3D" id="2.60.40.10">
    <property type="entry name" value="Immunoglobulins"/>
    <property type="match status" value="1"/>
</dbReference>
<evidence type="ECO:0000256" key="1">
    <source>
        <dbReference type="ARBA" id="ARBA00005336"/>
    </source>
</evidence>
<gene>
    <name evidence="6" type="ORF">BC781_103114</name>
</gene>
<dbReference type="AlphaFoldDB" id="A0A315ZAW6"/>
<dbReference type="SUPFAM" id="SSF52279">
    <property type="entry name" value="Beta-D-glucan exohydrolase, C-terminal domain"/>
    <property type="match status" value="1"/>
</dbReference>
<dbReference type="InterPro" id="IPR036881">
    <property type="entry name" value="Glyco_hydro_3_C_sf"/>
</dbReference>
<dbReference type="InterPro" id="IPR026891">
    <property type="entry name" value="Fn3-like"/>
</dbReference>
<evidence type="ECO:0000256" key="3">
    <source>
        <dbReference type="ARBA" id="ARBA00023277"/>
    </source>
</evidence>
<comment type="caution">
    <text evidence="6">The sequence shown here is derived from an EMBL/GenBank/DDBJ whole genome shotgun (WGS) entry which is preliminary data.</text>
</comment>
<dbReference type="Gene3D" id="3.40.50.1700">
    <property type="entry name" value="Glycoside hydrolase family 3 C-terminal domain"/>
    <property type="match status" value="1"/>
</dbReference>
<evidence type="ECO:0000256" key="2">
    <source>
        <dbReference type="ARBA" id="ARBA00022801"/>
    </source>
</evidence>
<proteinExistence type="inferred from homology"/>
<dbReference type="InterPro" id="IPR050288">
    <property type="entry name" value="Cellulose_deg_GH3"/>
</dbReference>
<dbReference type="InterPro" id="IPR019800">
    <property type="entry name" value="Glyco_hydro_3_AS"/>
</dbReference>
<evidence type="ECO:0000313" key="6">
    <source>
        <dbReference type="EMBL" id="PWJ41864.1"/>
    </source>
</evidence>
<dbReference type="PANTHER" id="PTHR42715">
    <property type="entry name" value="BETA-GLUCOSIDASE"/>
    <property type="match status" value="1"/>
</dbReference>
<name>A0A315ZAW6_SEDFL</name>
<dbReference type="Proteomes" id="UP000245535">
    <property type="component" value="Unassembled WGS sequence"/>
</dbReference>
<dbReference type="InterPro" id="IPR036962">
    <property type="entry name" value="Glyco_hydro_3_N_sf"/>
</dbReference>
<dbReference type="SMART" id="SM01217">
    <property type="entry name" value="Fn3_like"/>
    <property type="match status" value="1"/>
</dbReference>
<dbReference type="EMBL" id="QGDO01000003">
    <property type="protein sequence ID" value="PWJ41864.1"/>
    <property type="molecule type" value="Genomic_DNA"/>
</dbReference>
<dbReference type="FunFam" id="2.60.40.10:FF:000495">
    <property type="entry name" value="Periplasmic beta-glucosidase"/>
    <property type="match status" value="1"/>
</dbReference>
<keyword evidence="4" id="KW-0326">Glycosidase</keyword>
<evidence type="ECO:0000259" key="5">
    <source>
        <dbReference type="SMART" id="SM01217"/>
    </source>
</evidence>
<dbReference type="PROSITE" id="PS00775">
    <property type="entry name" value="GLYCOSYL_HYDROL_F3"/>
    <property type="match status" value="1"/>
</dbReference>
<evidence type="ECO:0000313" key="7">
    <source>
        <dbReference type="Proteomes" id="UP000245535"/>
    </source>
</evidence>
<dbReference type="GO" id="GO:0008422">
    <property type="term" value="F:beta-glucosidase activity"/>
    <property type="evidence" value="ECO:0007669"/>
    <property type="project" value="UniProtKB-ARBA"/>
</dbReference>
<keyword evidence="7" id="KW-1185">Reference proteome</keyword>
<keyword evidence="2 4" id="KW-0378">Hydrolase</keyword>
<keyword evidence="3" id="KW-0119">Carbohydrate metabolism</keyword>
<protein>
    <submittedName>
        <fullName evidence="6">Beta-glucosidase</fullName>
    </submittedName>
</protein>
<accession>A0A315ZAW6</accession>
<dbReference type="GO" id="GO:0005975">
    <property type="term" value="P:carbohydrate metabolic process"/>
    <property type="evidence" value="ECO:0007669"/>
    <property type="project" value="InterPro"/>
</dbReference>